<organism evidence="1 2">
    <name type="scientific">Noviherbaspirillum saxi</name>
    <dbReference type="NCBI Taxonomy" id="2320863"/>
    <lineage>
        <taxon>Bacteria</taxon>
        <taxon>Pseudomonadati</taxon>
        <taxon>Pseudomonadota</taxon>
        <taxon>Betaproteobacteria</taxon>
        <taxon>Burkholderiales</taxon>
        <taxon>Oxalobacteraceae</taxon>
        <taxon>Noviherbaspirillum</taxon>
    </lineage>
</organism>
<accession>A0A3A3FQB1</accession>
<gene>
    <name evidence="1" type="ORF">D3871_03265</name>
</gene>
<sequence>MSEYQYYKFVAIDRPLTRNEVVECRSRSSRATITATRFVNEYNWCSCRLPLQVPHEDLTKRSWRAMSNAGHCPPSGRGWAMVEVAIKHAWNSASHD</sequence>
<keyword evidence="2" id="KW-1185">Reference proteome</keyword>
<name>A0A3A3FQB1_9BURK</name>
<dbReference type="AlphaFoldDB" id="A0A3A3FQB1"/>
<comment type="caution">
    <text evidence="1">The sequence shown here is derived from an EMBL/GenBank/DDBJ whole genome shotgun (WGS) entry which is preliminary data.</text>
</comment>
<dbReference type="EMBL" id="QYUO01000001">
    <property type="protein sequence ID" value="RJF97650.1"/>
    <property type="molecule type" value="Genomic_DNA"/>
</dbReference>
<proteinExistence type="predicted"/>
<dbReference type="Proteomes" id="UP000265955">
    <property type="component" value="Unassembled WGS sequence"/>
</dbReference>
<reference evidence="2" key="1">
    <citation type="submission" date="2018-09" db="EMBL/GenBank/DDBJ databases">
        <authorList>
            <person name="Zhu H."/>
        </authorList>
    </citation>
    <scope>NUCLEOTIDE SEQUENCE [LARGE SCALE GENOMIC DNA]</scope>
    <source>
        <strain evidence="2">K1R23-30</strain>
    </source>
</reference>
<evidence type="ECO:0000313" key="1">
    <source>
        <dbReference type="EMBL" id="RJF97650.1"/>
    </source>
</evidence>
<protein>
    <submittedName>
        <fullName evidence="1">Uncharacterized protein</fullName>
    </submittedName>
</protein>
<evidence type="ECO:0000313" key="2">
    <source>
        <dbReference type="Proteomes" id="UP000265955"/>
    </source>
</evidence>